<organism evidence="1 2">
    <name type="scientific">Populus alba x Populus x berolinensis</name>
    <dbReference type="NCBI Taxonomy" id="444605"/>
    <lineage>
        <taxon>Eukaryota</taxon>
        <taxon>Viridiplantae</taxon>
        <taxon>Streptophyta</taxon>
        <taxon>Embryophyta</taxon>
        <taxon>Tracheophyta</taxon>
        <taxon>Spermatophyta</taxon>
        <taxon>Magnoliopsida</taxon>
        <taxon>eudicotyledons</taxon>
        <taxon>Gunneridae</taxon>
        <taxon>Pentapetalae</taxon>
        <taxon>rosids</taxon>
        <taxon>fabids</taxon>
        <taxon>Malpighiales</taxon>
        <taxon>Salicaceae</taxon>
        <taxon>Saliceae</taxon>
        <taxon>Populus</taxon>
    </lineage>
</organism>
<evidence type="ECO:0000313" key="1">
    <source>
        <dbReference type="EMBL" id="KAJ6986285.1"/>
    </source>
</evidence>
<name>A0AAD6QCY9_9ROSI</name>
<sequence>MRLERRYQGCEGGRRQGLDLERGEREKLWLEWKKGIEMAKWVLKEELDDGVSGGMLKAEVVIVVVSVVKVSCDMEVVGVFVSSEEEQSSDIVLDLLIFREGKFKNP</sequence>
<reference evidence="1" key="1">
    <citation type="journal article" date="2023" name="Mol. Ecol. Resour.">
        <title>Chromosome-level genome assembly of a triploid poplar Populus alba 'Berolinensis'.</title>
        <authorList>
            <person name="Chen S."/>
            <person name="Yu Y."/>
            <person name="Wang X."/>
            <person name="Wang S."/>
            <person name="Zhang T."/>
            <person name="Zhou Y."/>
            <person name="He R."/>
            <person name="Meng N."/>
            <person name="Wang Y."/>
            <person name="Liu W."/>
            <person name="Liu Z."/>
            <person name="Liu J."/>
            <person name="Guo Q."/>
            <person name="Huang H."/>
            <person name="Sederoff R.R."/>
            <person name="Wang G."/>
            <person name="Qu G."/>
            <person name="Chen S."/>
        </authorList>
    </citation>
    <scope>NUCLEOTIDE SEQUENCE</scope>
    <source>
        <strain evidence="1">SC-2020</strain>
    </source>
</reference>
<proteinExistence type="predicted"/>
<gene>
    <name evidence="1" type="ORF">NC653_024007</name>
</gene>
<comment type="caution">
    <text evidence="1">The sequence shown here is derived from an EMBL/GenBank/DDBJ whole genome shotgun (WGS) entry which is preliminary data.</text>
</comment>
<protein>
    <submittedName>
        <fullName evidence="1">Uncharacterized protein</fullName>
    </submittedName>
</protein>
<accession>A0AAD6QCY9</accession>
<evidence type="ECO:0000313" key="2">
    <source>
        <dbReference type="Proteomes" id="UP001164929"/>
    </source>
</evidence>
<dbReference type="EMBL" id="JAQIZT010000009">
    <property type="protein sequence ID" value="KAJ6986285.1"/>
    <property type="molecule type" value="Genomic_DNA"/>
</dbReference>
<keyword evidence="2" id="KW-1185">Reference proteome</keyword>
<dbReference type="AlphaFoldDB" id="A0AAD6QCY9"/>
<dbReference type="Proteomes" id="UP001164929">
    <property type="component" value="Chromosome 9"/>
</dbReference>